<keyword evidence="6" id="KW-1185">Reference proteome</keyword>
<reference evidence="5 6" key="1">
    <citation type="submission" date="2019-08" db="EMBL/GenBank/DDBJ databases">
        <title>Deep-cultivation of Planctomycetes and their phenomic and genomic characterization uncovers novel biology.</title>
        <authorList>
            <person name="Wiegand S."/>
            <person name="Jogler M."/>
            <person name="Boedeker C."/>
            <person name="Pinto D."/>
            <person name="Vollmers J."/>
            <person name="Rivas-Marin E."/>
            <person name="Kohn T."/>
            <person name="Peeters S.H."/>
            <person name="Heuer A."/>
            <person name="Rast P."/>
            <person name="Oberbeckmann S."/>
            <person name="Bunk B."/>
            <person name="Jeske O."/>
            <person name="Meyerdierks A."/>
            <person name="Storesund J.E."/>
            <person name="Kallscheuer N."/>
            <person name="Luecker S."/>
            <person name="Lage O.M."/>
            <person name="Pohl T."/>
            <person name="Merkel B.J."/>
            <person name="Hornburger P."/>
            <person name="Mueller R.-W."/>
            <person name="Bruemmer F."/>
            <person name="Labrenz M."/>
            <person name="Spormann A.M."/>
            <person name="Op den Camp H."/>
            <person name="Overmann J."/>
            <person name="Amann R."/>
            <person name="Jetten M.S.M."/>
            <person name="Mascher T."/>
            <person name="Medema M.H."/>
            <person name="Devos D.P."/>
            <person name="Kaster A.-K."/>
            <person name="Ovreas L."/>
            <person name="Rohde M."/>
            <person name="Galperin M.Y."/>
            <person name="Jogler C."/>
        </authorList>
    </citation>
    <scope>NUCLEOTIDE SEQUENCE [LARGE SCALE GENOMIC DNA]</scope>
    <source>
        <strain evidence="5 6">FC18</strain>
    </source>
</reference>
<evidence type="ECO:0000256" key="1">
    <source>
        <dbReference type="ARBA" id="ARBA00011046"/>
    </source>
</evidence>
<dbReference type="InterPro" id="IPR036388">
    <property type="entry name" value="WH-like_DNA-bd_sf"/>
</dbReference>
<dbReference type="Pfam" id="PF03965">
    <property type="entry name" value="Penicillinase_R"/>
    <property type="match status" value="1"/>
</dbReference>
<dbReference type="Proteomes" id="UP000322214">
    <property type="component" value="Chromosome"/>
</dbReference>
<dbReference type="KEGG" id="mff:MFFC18_00950"/>
<protein>
    <submittedName>
        <fullName evidence="5">Methicillin resistance regulatory protein MecI</fullName>
    </submittedName>
</protein>
<evidence type="ECO:0000256" key="2">
    <source>
        <dbReference type="ARBA" id="ARBA00023015"/>
    </source>
</evidence>
<gene>
    <name evidence="5" type="primary">mecI_1</name>
    <name evidence="5" type="ORF">MFFC18_00950</name>
</gene>
<evidence type="ECO:0000313" key="5">
    <source>
        <dbReference type="EMBL" id="QEG20248.1"/>
    </source>
</evidence>
<dbReference type="InterPro" id="IPR036390">
    <property type="entry name" value="WH_DNA-bd_sf"/>
</dbReference>
<keyword evidence="4" id="KW-0804">Transcription</keyword>
<evidence type="ECO:0000256" key="4">
    <source>
        <dbReference type="ARBA" id="ARBA00023163"/>
    </source>
</evidence>
<evidence type="ECO:0000256" key="3">
    <source>
        <dbReference type="ARBA" id="ARBA00023125"/>
    </source>
</evidence>
<dbReference type="AlphaFoldDB" id="A0A5B9P1Q9"/>
<comment type="similarity">
    <text evidence="1">Belongs to the BlaI transcriptional regulatory family.</text>
</comment>
<organism evidence="5 6">
    <name type="scientific">Mariniblastus fucicola</name>
    <dbReference type="NCBI Taxonomy" id="980251"/>
    <lineage>
        <taxon>Bacteria</taxon>
        <taxon>Pseudomonadati</taxon>
        <taxon>Planctomycetota</taxon>
        <taxon>Planctomycetia</taxon>
        <taxon>Pirellulales</taxon>
        <taxon>Pirellulaceae</taxon>
        <taxon>Mariniblastus</taxon>
    </lineage>
</organism>
<dbReference type="STRING" id="980251.GCA_001642875_03666"/>
<keyword evidence="2" id="KW-0805">Transcription regulation</keyword>
<keyword evidence="3" id="KW-0238">DNA-binding</keyword>
<accession>A0A5B9P1Q9</accession>
<evidence type="ECO:0000313" key="6">
    <source>
        <dbReference type="Proteomes" id="UP000322214"/>
    </source>
</evidence>
<dbReference type="Gene3D" id="1.10.10.10">
    <property type="entry name" value="Winged helix-like DNA-binding domain superfamily/Winged helix DNA-binding domain"/>
    <property type="match status" value="1"/>
</dbReference>
<dbReference type="GO" id="GO:0003677">
    <property type="term" value="F:DNA binding"/>
    <property type="evidence" value="ECO:0007669"/>
    <property type="project" value="UniProtKB-KW"/>
</dbReference>
<sequence>MGKKQNKSTQMKPTDGEQEILSALWALEKATVRQVYTELSGKRDVGYTTVLKLMQIMFEKGLLDRDETSRSHMYWPRQKAQVTQRRLVNDFVQKVFGGSTGKLVLNALSTKKATPAEIADIRKMLDEMGADE</sequence>
<dbReference type="EMBL" id="CP042912">
    <property type="protein sequence ID" value="QEG20248.1"/>
    <property type="molecule type" value="Genomic_DNA"/>
</dbReference>
<proteinExistence type="inferred from homology"/>
<dbReference type="GO" id="GO:0045892">
    <property type="term" value="P:negative regulation of DNA-templated transcription"/>
    <property type="evidence" value="ECO:0007669"/>
    <property type="project" value="InterPro"/>
</dbReference>
<dbReference type="PIRSF" id="PIRSF019455">
    <property type="entry name" value="CopR_AtkY"/>
    <property type="match status" value="1"/>
</dbReference>
<dbReference type="SUPFAM" id="SSF46785">
    <property type="entry name" value="Winged helix' DNA-binding domain"/>
    <property type="match status" value="1"/>
</dbReference>
<name>A0A5B9P1Q9_9BACT</name>
<dbReference type="Gene3D" id="1.10.4040.10">
    <property type="entry name" value="Penicillinase repressor domain"/>
    <property type="match status" value="1"/>
</dbReference>
<dbReference type="RefSeq" id="WP_202907567.1">
    <property type="nucleotide sequence ID" value="NZ_CP042912.1"/>
</dbReference>
<dbReference type="InterPro" id="IPR005650">
    <property type="entry name" value="BlaI_family"/>
</dbReference>